<evidence type="ECO:0000313" key="2">
    <source>
        <dbReference type="Proteomes" id="UP001162501"/>
    </source>
</evidence>
<name>A0ACB0FKD9_RANTA</name>
<protein>
    <submittedName>
        <fullName evidence="1">Uncharacterized protein</fullName>
    </submittedName>
</protein>
<dbReference type="Proteomes" id="UP001162501">
    <property type="component" value="Chromosome 8"/>
</dbReference>
<dbReference type="EMBL" id="OX596092">
    <property type="protein sequence ID" value="CAI9713558.1"/>
    <property type="molecule type" value="Genomic_DNA"/>
</dbReference>
<accession>A0ACB0FKD9</accession>
<proteinExistence type="predicted"/>
<reference evidence="1" key="1">
    <citation type="submission" date="2023-05" db="EMBL/GenBank/DDBJ databases">
        <authorList>
            <consortium name="ELIXIR-Norway"/>
        </authorList>
    </citation>
    <scope>NUCLEOTIDE SEQUENCE</scope>
</reference>
<organism evidence="1 2">
    <name type="scientific">Rangifer tarandus platyrhynchus</name>
    <name type="common">Svalbard reindeer</name>
    <dbReference type="NCBI Taxonomy" id="3082113"/>
    <lineage>
        <taxon>Eukaryota</taxon>
        <taxon>Metazoa</taxon>
        <taxon>Chordata</taxon>
        <taxon>Craniata</taxon>
        <taxon>Vertebrata</taxon>
        <taxon>Euteleostomi</taxon>
        <taxon>Mammalia</taxon>
        <taxon>Eutheria</taxon>
        <taxon>Laurasiatheria</taxon>
        <taxon>Artiodactyla</taxon>
        <taxon>Ruminantia</taxon>
        <taxon>Pecora</taxon>
        <taxon>Cervidae</taxon>
        <taxon>Odocoileinae</taxon>
        <taxon>Rangifer</taxon>
    </lineage>
</organism>
<gene>
    <name evidence="1" type="ORF">MRATA1EN3_LOCUS24771</name>
</gene>
<sequence length="117" mass="12978">MALTRSASPPLTVLAHTFASSRPCSGHCVAALRTIPSLTMSLCHAHPLGRDVFRTEQASQFRTERQKDYCTQSNWERGGGDSSEERGQDRWPPSCERRGASVMGKRMPETAEQELSL</sequence>
<evidence type="ECO:0000313" key="1">
    <source>
        <dbReference type="EMBL" id="CAI9713558.1"/>
    </source>
</evidence>